<evidence type="ECO:0000313" key="3">
    <source>
        <dbReference type="EMBL" id="CUS06014.1"/>
    </source>
</evidence>
<gene>
    <name evidence="3" type="ORF">CFX0092_B0480</name>
</gene>
<evidence type="ECO:0000313" key="4">
    <source>
        <dbReference type="Proteomes" id="UP000215027"/>
    </source>
</evidence>
<dbReference type="Gene3D" id="3.30.2310.20">
    <property type="entry name" value="RelE-like"/>
    <property type="match status" value="1"/>
</dbReference>
<comment type="similarity">
    <text evidence="1">Belongs to the RelE toxin family.</text>
</comment>
<dbReference type="SUPFAM" id="SSF143011">
    <property type="entry name" value="RelE-like"/>
    <property type="match status" value="1"/>
</dbReference>
<evidence type="ECO:0000256" key="1">
    <source>
        <dbReference type="ARBA" id="ARBA00006226"/>
    </source>
</evidence>
<dbReference type="InterPro" id="IPR007712">
    <property type="entry name" value="RelE/ParE_toxin"/>
</dbReference>
<dbReference type="OrthoDB" id="9805098at2"/>
<dbReference type="Proteomes" id="UP000215027">
    <property type="component" value="Chromosome II"/>
</dbReference>
<reference evidence="3" key="1">
    <citation type="submission" date="2016-01" db="EMBL/GenBank/DDBJ databases">
        <authorList>
            <person name="Mcilroy J.S."/>
            <person name="Karst M S."/>
            <person name="Albertsen M."/>
        </authorList>
    </citation>
    <scope>NUCLEOTIDE SEQUENCE</scope>
    <source>
        <strain evidence="3">Cfx-K</strain>
    </source>
</reference>
<keyword evidence="4" id="KW-1185">Reference proteome</keyword>
<dbReference type="AlphaFoldDB" id="A0A160T7F2"/>
<dbReference type="RefSeq" id="WP_095045348.1">
    <property type="nucleotide sequence ID" value="NZ_LN890656.1"/>
</dbReference>
<dbReference type="Pfam" id="PF05016">
    <property type="entry name" value="ParE_toxin"/>
    <property type="match status" value="1"/>
</dbReference>
<organism evidence="3 4">
    <name type="scientific">Candidatus Promineifilum breve</name>
    <dbReference type="NCBI Taxonomy" id="1806508"/>
    <lineage>
        <taxon>Bacteria</taxon>
        <taxon>Bacillati</taxon>
        <taxon>Chloroflexota</taxon>
        <taxon>Ardenticatenia</taxon>
        <taxon>Candidatus Promineifilales</taxon>
        <taxon>Candidatus Promineifilaceae</taxon>
        <taxon>Candidatus Promineifilum</taxon>
    </lineage>
</organism>
<proteinExistence type="inferred from homology"/>
<keyword evidence="2" id="KW-1277">Toxin-antitoxin system</keyword>
<dbReference type="InterPro" id="IPR035093">
    <property type="entry name" value="RelE/ParE_toxin_dom_sf"/>
</dbReference>
<dbReference type="KEGG" id="pbf:CFX0092_B0480"/>
<accession>A0A160T7F2</accession>
<sequence length="85" mass="10254">MYRLQIKRSAEADLRRLPAPVFARINERLLTLRDEPRPPGVRKLQGQQEGWRIRVGEYRVIYLIDDSNRLITIVRVRHRRDVYKT</sequence>
<protein>
    <submittedName>
        <fullName evidence="3">Plasmid stabilization system</fullName>
    </submittedName>
</protein>
<dbReference type="PANTHER" id="PTHR35601">
    <property type="entry name" value="TOXIN RELE"/>
    <property type="match status" value="1"/>
</dbReference>
<name>A0A160T7F2_9CHLR</name>
<dbReference type="EMBL" id="LN890656">
    <property type="protein sequence ID" value="CUS06014.1"/>
    <property type="molecule type" value="Genomic_DNA"/>
</dbReference>
<dbReference type="PANTHER" id="PTHR35601:SF1">
    <property type="entry name" value="TOXIN RELE"/>
    <property type="match status" value="1"/>
</dbReference>
<evidence type="ECO:0000256" key="2">
    <source>
        <dbReference type="ARBA" id="ARBA00022649"/>
    </source>
</evidence>